<dbReference type="Pfam" id="PF04326">
    <property type="entry name" value="SLFN_AlbA_2"/>
    <property type="match status" value="1"/>
</dbReference>
<protein>
    <recommendedName>
        <fullName evidence="1">Schlafen AlbA-2 domain-containing protein</fullName>
    </recommendedName>
</protein>
<dbReference type="AlphaFoldDB" id="A0A2G8IAG4"/>
<organism evidence="2 3">
    <name type="scientific">Prevotella intermedia</name>
    <dbReference type="NCBI Taxonomy" id="28131"/>
    <lineage>
        <taxon>Bacteria</taxon>
        <taxon>Pseudomonadati</taxon>
        <taxon>Bacteroidota</taxon>
        <taxon>Bacteroidia</taxon>
        <taxon>Bacteroidales</taxon>
        <taxon>Prevotellaceae</taxon>
        <taxon>Prevotella</taxon>
    </lineage>
</organism>
<feature type="domain" description="Schlafen AlbA-2" evidence="1">
    <location>
        <begin position="21"/>
        <end position="139"/>
    </location>
</feature>
<dbReference type="Proteomes" id="UP000230046">
    <property type="component" value="Unassembled WGS sequence"/>
</dbReference>
<dbReference type="EMBL" id="PEKN01000001">
    <property type="protein sequence ID" value="PIK20441.1"/>
    <property type="molecule type" value="Genomic_DNA"/>
</dbReference>
<dbReference type="InterPro" id="IPR038461">
    <property type="entry name" value="Schlafen_AlbA_2_dom_sf"/>
</dbReference>
<dbReference type="InterPro" id="IPR038475">
    <property type="entry name" value="RecG_C_sf"/>
</dbReference>
<gene>
    <name evidence="2" type="ORF">CTI18_03395</name>
</gene>
<comment type="caution">
    <text evidence="2">The sequence shown here is derived from an EMBL/GenBank/DDBJ whole genome shotgun (WGS) entry which is preliminary data.</text>
</comment>
<accession>A0A2G8IAG4</accession>
<dbReference type="Pfam" id="PF13749">
    <property type="entry name" value="HATPase_c_4"/>
    <property type="match status" value="1"/>
</dbReference>
<evidence type="ECO:0000313" key="2">
    <source>
        <dbReference type="EMBL" id="PIK20441.1"/>
    </source>
</evidence>
<dbReference type="PANTHER" id="PTHR30595:SF6">
    <property type="entry name" value="SCHLAFEN ALBA-2 DOMAIN-CONTAINING PROTEIN"/>
    <property type="match status" value="1"/>
</dbReference>
<evidence type="ECO:0000259" key="1">
    <source>
        <dbReference type="Pfam" id="PF04326"/>
    </source>
</evidence>
<evidence type="ECO:0000313" key="3">
    <source>
        <dbReference type="Proteomes" id="UP000230046"/>
    </source>
</evidence>
<dbReference type="InterPro" id="IPR007421">
    <property type="entry name" value="Schlafen_AlbA_2_dom"/>
</dbReference>
<reference evidence="2 3" key="1">
    <citation type="submission" date="2017-11" db="EMBL/GenBank/DDBJ databases">
        <title>Genome sequencing of Prevotella intermedia KCOM 1653.</title>
        <authorList>
            <person name="Kook J.-K."/>
            <person name="Park S.-N."/>
            <person name="Lim Y.K."/>
        </authorList>
    </citation>
    <scope>NUCLEOTIDE SEQUENCE [LARGE SCALE GENOMIC DNA]</scope>
    <source>
        <strain evidence="2 3">KCOM 1653</strain>
    </source>
</reference>
<dbReference type="Gene3D" id="3.30.565.60">
    <property type="match status" value="1"/>
</dbReference>
<dbReference type="Gene3D" id="3.30.950.30">
    <property type="entry name" value="Schlafen, AAA domain"/>
    <property type="match status" value="1"/>
</dbReference>
<name>A0A2G8IAG4_PREIN</name>
<sequence length="552" mass="63470">MKEQDLQQYLLSKYPKENEECEWKEFKNLKNDFNGKEKDDVISYVSALSNMEGGHLIIGVVDKTLDIVGTDTYNYDVQKAKLRLTSLCANLPSEGLLVEEFITDDSHKTVWVIHVPKHMKRRPVYAHSKAWQRMDDSLVELTASRLNVILDEQEQAYDWTAQIVEDATIDDLDSDAIKLAREGYKQRYPKFAKECDAWSDSVFLDKAGLTIDGKVTRTTLLLVGKEEKAHKLHHIAQIVWKCFQDGQTFGDIYTIPFIRTTSELLNRIRNYRFKIYPKNSLIPAEVWKYDTESILEGLHNSIAHQRYESGARIIVTEDKDKLTFQNEGGFFDGNYSQYITGEKTPKSYRNPALVKAMVNIKMIDTQGYGIHKMFVSQKERYLPMPDYDKSTPTEVVLTLPGTVIDENYSLLLLENRNLSLTDAVLLDSVQKGKRISSEAVAMLRKRKLIEGRLPHIFISKDIAQVTDQKIEYSKHKGLDDKKCEALLLTSLKDHGSLTKAEIVRLLWDVLPDQLTDKQKHNKIDYLLKRMRESREIVNVSKGNHSVWSLGKG</sequence>
<dbReference type="RefSeq" id="WP_099835533.1">
    <property type="nucleotide sequence ID" value="NZ_PEKN01000001.1"/>
</dbReference>
<dbReference type="PANTHER" id="PTHR30595">
    <property type="entry name" value="GLPR-RELATED TRANSCRIPTIONAL REPRESSOR"/>
    <property type="match status" value="1"/>
</dbReference>
<proteinExistence type="predicted"/>